<evidence type="ECO:0000256" key="4">
    <source>
        <dbReference type="ARBA" id="ARBA00023128"/>
    </source>
</evidence>
<evidence type="ECO:0000256" key="3">
    <source>
        <dbReference type="ARBA" id="ARBA00022946"/>
    </source>
</evidence>
<dbReference type="SUPFAM" id="SSF81411">
    <property type="entry name" value="Mitochondrial cytochrome c oxidase subunit VIa"/>
    <property type="match status" value="1"/>
</dbReference>
<gene>
    <name evidence="7" type="primary">COX6A</name>
    <name evidence="7" type="ORF">TSPGSL018_12190</name>
</gene>
<proteinExistence type="inferred from homology"/>
<accession>A0A061R8D3</accession>
<evidence type="ECO:0000256" key="6">
    <source>
        <dbReference type="RuleBase" id="RU004396"/>
    </source>
</evidence>
<keyword evidence="5" id="KW-0472">Membrane</keyword>
<sequence length="137" mass="15450">TRLRAVPGLRSFLCSSARLTDCALAKLSLIMRVSRFPVSRFTSLVGSTVQVAWRGSARCMSSGHSVEQEIAECNKWRTVSLIAAPACLALSAYFMAQPHEHFEEPPEYSYLRVRNKEFPWGDCALFDTKCWKAKTEE</sequence>
<name>A0A061R8D3_9CHLO</name>
<dbReference type="EMBL" id="GBEZ01019542">
    <property type="protein sequence ID" value="JAC67029.1"/>
    <property type="molecule type" value="Transcribed_RNA"/>
</dbReference>
<dbReference type="InterPro" id="IPR036418">
    <property type="entry name" value="Cyt_c_oxidase_su6a_sf"/>
</dbReference>
<evidence type="ECO:0000256" key="5">
    <source>
        <dbReference type="ARBA" id="ARBA00023136"/>
    </source>
</evidence>
<dbReference type="InterPro" id="IPR001349">
    <property type="entry name" value="Cyt_c_oxidase_su6a"/>
</dbReference>
<feature type="non-terminal residue" evidence="7">
    <location>
        <position position="1"/>
    </location>
</feature>
<keyword evidence="4" id="KW-0496">Mitochondrion</keyword>
<protein>
    <submittedName>
        <fullName evidence="7">Cytochrome c oxidase subunit VIa</fullName>
    </submittedName>
</protein>
<dbReference type="PANTHER" id="PTHR11504">
    <property type="entry name" value="CYTOCHROME C OXIDASE POLYPEPTIDE VIA"/>
    <property type="match status" value="1"/>
</dbReference>
<reference evidence="7" key="1">
    <citation type="submission" date="2014-05" db="EMBL/GenBank/DDBJ databases">
        <title>The transcriptome of the halophilic microalga Tetraselmis sp. GSL018 isolated from the Great Salt Lake, Utah.</title>
        <authorList>
            <person name="Jinkerson R.E."/>
            <person name="D'Adamo S."/>
            <person name="Posewitz M.C."/>
        </authorList>
    </citation>
    <scope>NUCLEOTIDE SEQUENCE</scope>
    <source>
        <strain evidence="7">GSL018</strain>
    </source>
</reference>
<dbReference type="AlphaFoldDB" id="A0A061R8D3"/>
<dbReference type="GO" id="GO:0005743">
    <property type="term" value="C:mitochondrial inner membrane"/>
    <property type="evidence" value="ECO:0007669"/>
    <property type="project" value="UniProtKB-SubCell"/>
</dbReference>
<dbReference type="GO" id="GO:0030234">
    <property type="term" value="F:enzyme regulator activity"/>
    <property type="evidence" value="ECO:0007669"/>
    <property type="project" value="TreeGrafter"/>
</dbReference>
<comment type="subcellular location">
    <subcellularLocation>
        <location evidence="1">Mitochondrion inner membrane</location>
    </subcellularLocation>
</comment>
<evidence type="ECO:0000256" key="2">
    <source>
        <dbReference type="ARBA" id="ARBA00022792"/>
    </source>
</evidence>
<dbReference type="GO" id="GO:0006123">
    <property type="term" value="P:mitochondrial electron transport, cytochrome c to oxygen"/>
    <property type="evidence" value="ECO:0007669"/>
    <property type="project" value="TreeGrafter"/>
</dbReference>
<dbReference type="Gene3D" id="4.10.95.10">
    <property type="entry name" value="Cytochrome c oxidase, subunit VIa"/>
    <property type="match status" value="1"/>
</dbReference>
<organism evidence="7">
    <name type="scientific">Tetraselmis sp. GSL018</name>
    <dbReference type="NCBI Taxonomy" id="582737"/>
    <lineage>
        <taxon>Eukaryota</taxon>
        <taxon>Viridiplantae</taxon>
        <taxon>Chlorophyta</taxon>
        <taxon>core chlorophytes</taxon>
        <taxon>Chlorodendrophyceae</taxon>
        <taxon>Chlorodendrales</taxon>
        <taxon>Chlorodendraceae</taxon>
        <taxon>Tetraselmis</taxon>
    </lineage>
</organism>
<dbReference type="Pfam" id="PF02046">
    <property type="entry name" value="COX6A"/>
    <property type="match status" value="1"/>
</dbReference>
<evidence type="ECO:0000256" key="1">
    <source>
        <dbReference type="ARBA" id="ARBA00004273"/>
    </source>
</evidence>
<dbReference type="PANTHER" id="PTHR11504:SF0">
    <property type="entry name" value="CYTOCHROME C OXIDASE SUBUNIT"/>
    <property type="match status" value="1"/>
</dbReference>
<keyword evidence="2" id="KW-0999">Mitochondrion inner membrane</keyword>
<comment type="similarity">
    <text evidence="6">Belongs to the cytochrome c oxidase subunit 6A family.</text>
</comment>
<evidence type="ECO:0000313" key="7">
    <source>
        <dbReference type="EMBL" id="JAC67029.1"/>
    </source>
</evidence>
<keyword evidence="3" id="KW-0809">Transit peptide</keyword>